<name>A0A8I2HEI0_9GAMM</name>
<organism evidence="4 6">
    <name type="scientific">Pseudoalteromonas maricaloris</name>
    <dbReference type="NCBI Taxonomy" id="184924"/>
    <lineage>
        <taxon>Bacteria</taxon>
        <taxon>Pseudomonadati</taxon>
        <taxon>Pseudomonadota</taxon>
        <taxon>Gammaproteobacteria</taxon>
        <taxon>Alteromonadales</taxon>
        <taxon>Pseudoalteromonadaceae</taxon>
        <taxon>Pseudoalteromonas</taxon>
    </lineage>
</organism>
<dbReference type="RefSeq" id="WP_193522564.1">
    <property type="nucleotide sequence ID" value="NZ_CBCSDF010000025.1"/>
</dbReference>
<evidence type="ECO:0000313" key="7">
    <source>
        <dbReference type="Proteomes" id="UP001304419"/>
    </source>
</evidence>
<dbReference type="Gene3D" id="3.40.50.1000">
    <property type="entry name" value="HAD superfamily/HAD-like"/>
    <property type="match status" value="1"/>
</dbReference>
<keyword evidence="3" id="KW-0460">Magnesium</keyword>
<dbReference type="SFLD" id="SFLDG01129">
    <property type="entry name" value="C1.5:_HAD__Beta-PGM__Phosphata"/>
    <property type="match status" value="1"/>
</dbReference>
<dbReference type="SFLD" id="SFLDS00003">
    <property type="entry name" value="Haloacid_Dehalogenase"/>
    <property type="match status" value="1"/>
</dbReference>
<dbReference type="Gene3D" id="1.20.120.1600">
    <property type="match status" value="1"/>
</dbReference>
<dbReference type="GO" id="GO:0009231">
    <property type="term" value="P:riboflavin biosynthetic process"/>
    <property type="evidence" value="ECO:0007669"/>
    <property type="project" value="TreeGrafter"/>
</dbReference>
<dbReference type="InterPro" id="IPR051400">
    <property type="entry name" value="HAD-like_hydrolase"/>
</dbReference>
<dbReference type="NCBIfam" id="TIGR01549">
    <property type="entry name" value="HAD-SF-IA-v1"/>
    <property type="match status" value="1"/>
</dbReference>
<comment type="cofactor">
    <cofactor evidence="1">
        <name>Mg(2+)</name>
        <dbReference type="ChEBI" id="CHEBI:18420"/>
    </cofactor>
</comment>
<dbReference type="NCBIfam" id="TIGR01509">
    <property type="entry name" value="HAD-SF-IA-v3"/>
    <property type="match status" value="1"/>
</dbReference>
<dbReference type="Proteomes" id="UP001304419">
    <property type="component" value="Chromosome 1"/>
</dbReference>
<dbReference type="InterPro" id="IPR006439">
    <property type="entry name" value="HAD-SF_hydro_IA"/>
</dbReference>
<accession>A0A8I2HEI0</accession>
<keyword evidence="2 4" id="KW-0378">Hydrolase</keyword>
<keyword evidence="7" id="KW-1185">Reference proteome</keyword>
<evidence type="ECO:0000256" key="2">
    <source>
        <dbReference type="ARBA" id="ARBA00022801"/>
    </source>
</evidence>
<evidence type="ECO:0000313" key="4">
    <source>
        <dbReference type="EMBL" id="NLR24075.1"/>
    </source>
</evidence>
<dbReference type="InterPro" id="IPR023214">
    <property type="entry name" value="HAD_sf"/>
</dbReference>
<sequence length="233" mass="26136">MRFNKPISDIAAISFDLDDTLYDNRPVIIAAVNAMTAHLNAIPVWQAKGRSFWSQCRNEALKQNSALAEDVTKWRQVALEWGFTALGFDTATSKQHALQAYQAFADARSNITVSDAVINLLAQLRSQYHIIAITNGNVEIDKFNLRDSFDLVLRAGIDGRAKPHPELYQLACQHFNLAPHQLLHVGDSLDTDVQGAHRAGCPSVWLRNQFAPYQYKGLANVEIDDIQMLKKMM</sequence>
<evidence type="ECO:0000313" key="5">
    <source>
        <dbReference type="EMBL" id="WOX28780.1"/>
    </source>
</evidence>
<dbReference type="GO" id="GO:0016787">
    <property type="term" value="F:hydrolase activity"/>
    <property type="evidence" value="ECO:0007669"/>
    <property type="project" value="UniProtKB-KW"/>
</dbReference>
<reference evidence="5 7" key="2">
    <citation type="submission" date="2023-10" db="EMBL/GenBank/DDBJ databases">
        <title>To unveil natural product biosynthetic capacity in Pseudoalteromonas.</title>
        <authorList>
            <person name="Wang J."/>
        </authorList>
    </citation>
    <scope>NUCLEOTIDE SEQUENCE [LARGE SCALE GENOMIC DNA]</scope>
    <source>
        <strain evidence="5 7">DSM 15914</strain>
    </source>
</reference>
<proteinExistence type="predicted"/>
<evidence type="ECO:0000313" key="6">
    <source>
        <dbReference type="Proteomes" id="UP000646877"/>
    </source>
</evidence>
<dbReference type="SUPFAM" id="SSF56784">
    <property type="entry name" value="HAD-like"/>
    <property type="match status" value="1"/>
</dbReference>
<dbReference type="PANTHER" id="PTHR46470">
    <property type="entry name" value="N-ACYLNEURAMINATE-9-PHOSPHATASE"/>
    <property type="match status" value="1"/>
</dbReference>
<gene>
    <name evidence="4" type="ORF">F9Y85_22735</name>
    <name evidence="5" type="ORF">R5H13_00385</name>
</gene>
<protein>
    <submittedName>
        <fullName evidence="4">HAD-IA family hydrolase</fullName>
    </submittedName>
</protein>
<dbReference type="PANTHER" id="PTHR46470:SF4">
    <property type="entry name" value="5-AMINO-6-(5-PHOSPHO-D-RIBITYLAMINO)URACIL PHOSPHATASE YIGB"/>
    <property type="match status" value="1"/>
</dbReference>
<dbReference type="EMBL" id="WEIA01000023">
    <property type="protein sequence ID" value="NLR24075.1"/>
    <property type="molecule type" value="Genomic_DNA"/>
</dbReference>
<dbReference type="PRINTS" id="PR00413">
    <property type="entry name" value="HADHALOGNASE"/>
</dbReference>
<dbReference type="Pfam" id="PF00702">
    <property type="entry name" value="Hydrolase"/>
    <property type="match status" value="1"/>
</dbReference>
<dbReference type="EMBL" id="CP137578">
    <property type="protein sequence ID" value="WOX28780.1"/>
    <property type="molecule type" value="Genomic_DNA"/>
</dbReference>
<dbReference type="Proteomes" id="UP000646877">
    <property type="component" value="Unassembled WGS sequence"/>
</dbReference>
<evidence type="ECO:0000256" key="1">
    <source>
        <dbReference type="ARBA" id="ARBA00001946"/>
    </source>
</evidence>
<reference evidence="4" key="1">
    <citation type="submission" date="2019-10" db="EMBL/GenBank/DDBJ databases">
        <authorList>
            <person name="Paulsen S."/>
        </authorList>
    </citation>
    <scope>NUCLEOTIDE SEQUENCE</scope>
    <source>
        <strain evidence="4">LMG 19692</strain>
    </source>
</reference>
<dbReference type="InterPro" id="IPR036412">
    <property type="entry name" value="HAD-like_sf"/>
</dbReference>
<dbReference type="AlphaFoldDB" id="A0A8I2HEI0"/>
<evidence type="ECO:0000256" key="3">
    <source>
        <dbReference type="ARBA" id="ARBA00022842"/>
    </source>
</evidence>